<gene>
    <name evidence="3" type="ORF">D6851_02515</name>
</gene>
<feature type="compositionally biased region" description="Basic residues" evidence="1">
    <location>
        <begin position="158"/>
        <end position="170"/>
    </location>
</feature>
<dbReference type="Proteomes" id="UP000284395">
    <property type="component" value="Unassembled WGS sequence"/>
</dbReference>
<feature type="domain" description="DnaA N-terminal" evidence="2">
    <location>
        <begin position="284"/>
        <end position="339"/>
    </location>
</feature>
<proteinExistence type="predicted"/>
<name>A0A420ERW2_9SPHN</name>
<comment type="caution">
    <text evidence="3">The sequence shown here is derived from an EMBL/GenBank/DDBJ whole genome shotgun (WGS) entry which is preliminary data.</text>
</comment>
<dbReference type="InterPro" id="IPR024633">
    <property type="entry name" value="DnaA_N_dom"/>
</dbReference>
<dbReference type="EMBL" id="RAPF01000001">
    <property type="protein sequence ID" value="RKF23363.1"/>
    <property type="molecule type" value="Genomic_DNA"/>
</dbReference>
<dbReference type="Pfam" id="PF13730">
    <property type="entry name" value="HTH_36"/>
    <property type="match status" value="1"/>
</dbReference>
<feature type="region of interest" description="Disordered" evidence="1">
    <location>
        <begin position="87"/>
        <end position="186"/>
    </location>
</feature>
<evidence type="ECO:0000313" key="4">
    <source>
        <dbReference type="Proteomes" id="UP000284395"/>
    </source>
</evidence>
<dbReference type="Gene3D" id="3.30.300.180">
    <property type="match status" value="1"/>
</dbReference>
<reference evidence="3 4" key="1">
    <citation type="submission" date="2018-09" db="EMBL/GenBank/DDBJ databases">
        <title>Altererythrobacter spongiae sp. nov., isolated from a marine sponge.</title>
        <authorList>
            <person name="Zhuang L."/>
            <person name="Luo L."/>
        </authorList>
    </citation>
    <scope>NUCLEOTIDE SEQUENCE [LARGE SCALE GENOMIC DNA]</scope>
    <source>
        <strain evidence="3 4">HN-Y73</strain>
    </source>
</reference>
<accession>A0A420ERW2</accession>
<protein>
    <recommendedName>
        <fullName evidence="2">DnaA N-terminal domain-containing protein</fullName>
    </recommendedName>
</protein>
<dbReference type="RefSeq" id="WP_120323267.1">
    <property type="nucleotide sequence ID" value="NZ_RAPF01000001.1"/>
</dbReference>
<organism evidence="3 4">
    <name type="scientific">Altericroceibacterium spongiae</name>
    <dbReference type="NCBI Taxonomy" id="2320269"/>
    <lineage>
        <taxon>Bacteria</taxon>
        <taxon>Pseudomonadati</taxon>
        <taxon>Pseudomonadota</taxon>
        <taxon>Alphaproteobacteria</taxon>
        <taxon>Sphingomonadales</taxon>
        <taxon>Erythrobacteraceae</taxon>
        <taxon>Altericroceibacterium</taxon>
    </lineage>
</organism>
<feature type="compositionally biased region" description="Basic and acidic residues" evidence="1">
    <location>
        <begin position="118"/>
        <end position="131"/>
    </location>
</feature>
<sequence>MSWETQSWAAKQRPGSSSAKLVLLGLASCADANHCSFPSVQWLCDFSDLNRKTVITALQRLEDGMFPLIEDTGERRGRTSQVKVYRLAAGREGTQSDPPSETVPKAEQYRKRNSSVFSRKESQKRDTEPFREPIPPLSAKADKAPTADFDDRLEKGKPAKSGRSGKRPSRGTRLPSDWSPPPVDQLPPTAGKLVEQWPSGAYEAVCETFRCHWHSETRAVGCKRDWDAALTKWLISDHAKIMRDAKAGVSFAYLTTQRSAGGKGKDVLPPPVAKADEDDRSAAIHNVLRTELGQTAYETWIERCALIWDAPGVVVVTSSEFQRSWIEDHFQSKIMAAARAAIGSGVRWTRFQVEQPIRRAANG</sequence>
<keyword evidence="4" id="KW-1185">Reference proteome</keyword>
<evidence type="ECO:0000313" key="3">
    <source>
        <dbReference type="EMBL" id="RKF23363.1"/>
    </source>
</evidence>
<evidence type="ECO:0000256" key="1">
    <source>
        <dbReference type="SAM" id="MobiDB-lite"/>
    </source>
</evidence>
<dbReference type="InterPro" id="IPR038454">
    <property type="entry name" value="DnaA_N_sf"/>
</dbReference>
<feature type="compositionally biased region" description="Basic and acidic residues" evidence="1">
    <location>
        <begin position="140"/>
        <end position="157"/>
    </location>
</feature>
<evidence type="ECO:0000259" key="2">
    <source>
        <dbReference type="Pfam" id="PF11638"/>
    </source>
</evidence>
<dbReference type="Pfam" id="PF11638">
    <property type="entry name" value="DnaA_N"/>
    <property type="match status" value="1"/>
</dbReference>
<dbReference type="OrthoDB" id="7510727at2"/>
<dbReference type="AlphaFoldDB" id="A0A420ERW2"/>